<keyword evidence="5" id="KW-0732">Signal</keyword>
<feature type="compositionally biased region" description="Low complexity" evidence="4">
    <location>
        <begin position="567"/>
        <end position="595"/>
    </location>
</feature>
<dbReference type="SMART" id="SM00248">
    <property type="entry name" value="ANK"/>
    <property type="match status" value="3"/>
</dbReference>
<feature type="region of interest" description="Disordered" evidence="4">
    <location>
        <begin position="401"/>
        <end position="421"/>
    </location>
</feature>
<feature type="signal peptide" evidence="5">
    <location>
        <begin position="1"/>
        <end position="23"/>
    </location>
</feature>
<feature type="region of interest" description="Disordered" evidence="4">
    <location>
        <begin position="537"/>
        <end position="639"/>
    </location>
</feature>
<dbReference type="SMART" id="SM00298">
    <property type="entry name" value="CHROMO"/>
    <property type="match status" value="1"/>
</dbReference>
<feature type="compositionally biased region" description="Basic and acidic residues" evidence="4">
    <location>
        <begin position="457"/>
        <end position="469"/>
    </location>
</feature>
<organism evidence="7 8">
    <name type="scientific">Aplysia californica</name>
    <name type="common">California sea hare</name>
    <dbReference type="NCBI Taxonomy" id="6500"/>
    <lineage>
        <taxon>Eukaryota</taxon>
        <taxon>Metazoa</taxon>
        <taxon>Spiralia</taxon>
        <taxon>Lophotrochozoa</taxon>
        <taxon>Mollusca</taxon>
        <taxon>Gastropoda</taxon>
        <taxon>Heterobranchia</taxon>
        <taxon>Euthyneura</taxon>
        <taxon>Tectipleura</taxon>
        <taxon>Aplysiida</taxon>
        <taxon>Aplysioidea</taxon>
        <taxon>Aplysiidae</taxon>
        <taxon>Aplysia</taxon>
    </lineage>
</organism>
<evidence type="ECO:0000313" key="7">
    <source>
        <dbReference type="Proteomes" id="UP000694888"/>
    </source>
</evidence>
<feature type="region of interest" description="Disordered" evidence="4">
    <location>
        <begin position="798"/>
        <end position="857"/>
    </location>
</feature>
<dbReference type="SUPFAM" id="SSF48403">
    <property type="entry name" value="Ankyrin repeat"/>
    <property type="match status" value="1"/>
</dbReference>
<feature type="compositionally biased region" description="Low complexity" evidence="4">
    <location>
        <begin position="690"/>
        <end position="714"/>
    </location>
</feature>
<name>A0ABM0JP43_APLCA</name>
<protein>
    <submittedName>
        <fullName evidence="8">M-phase phosphoprotein 8</fullName>
    </submittedName>
</protein>
<dbReference type="PROSITE" id="PS50013">
    <property type="entry name" value="CHROMO_2"/>
    <property type="match status" value="1"/>
</dbReference>
<dbReference type="InterPro" id="IPR036770">
    <property type="entry name" value="Ankyrin_rpt-contain_sf"/>
</dbReference>
<dbReference type="Pfam" id="PF00385">
    <property type="entry name" value="Chromo"/>
    <property type="match status" value="1"/>
</dbReference>
<feature type="chain" id="PRO_5047079451" evidence="5">
    <location>
        <begin position="24"/>
        <end position="1190"/>
    </location>
</feature>
<dbReference type="PANTHER" id="PTHR24198">
    <property type="entry name" value="ANKYRIN REPEAT AND PROTEIN KINASE DOMAIN-CONTAINING PROTEIN"/>
    <property type="match status" value="1"/>
</dbReference>
<dbReference type="InterPro" id="IPR023780">
    <property type="entry name" value="Chromo_domain"/>
</dbReference>
<dbReference type="InterPro" id="IPR016197">
    <property type="entry name" value="Chromo-like_dom_sf"/>
</dbReference>
<dbReference type="InterPro" id="IPR002110">
    <property type="entry name" value="Ankyrin_rpt"/>
</dbReference>
<evidence type="ECO:0000313" key="8">
    <source>
        <dbReference type="RefSeq" id="XP_005098229.2"/>
    </source>
</evidence>
<feature type="region of interest" description="Disordered" evidence="4">
    <location>
        <begin position="50"/>
        <end position="74"/>
    </location>
</feature>
<dbReference type="RefSeq" id="XP_005098229.2">
    <property type="nucleotide sequence ID" value="XM_005098172.3"/>
</dbReference>
<dbReference type="GeneID" id="101856178"/>
<evidence type="ECO:0000256" key="2">
    <source>
        <dbReference type="ARBA" id="ARBA00023043"/>
    </source>
</evidence>
<gene>
    <name evidence="8" type="primary">LOC101856178</name>
</gene>
<dbReference type="Gene3D" id="1.25.40.20">
    <property type="entry name" value="Ankyrin repeat-containing domain"/>
    <property type="match status" value="1"/>
</dbReference>
<dbReference type="PROSITE" id="PS50297">
    <property type="entry name" value="ANK_REP_REGION"/>
    <property type="match status" value="2"/>
</dbReference>
<feature type="compositionally biased region" description="Polar residues" evidence="4">
    <location>
        <begin position="346"/>
        <end position="361"/>
    </location>
</feature>
<dbReference type="SUPFAM" id="SSF54160">
    <property type="entry name" value="Chromo domain-like"/>
    <property type="match status" value="1"/>
</dbReference>
<keyword evidence="7" id="KW-1185">Reference proteome</keyword>
<feature type="region of interest" description="Disordered" evidence="4">
    <location>
        <begin position="759"/>
        <end position="784"/>
    </location>
</feature>
<feature type="compositionally biased region" description="Polar residues" evidence="4">
    <location>
        <begin position="264"/>
        <end position="282"/>
    </location>
</feature>
<feature type="repeat" description="ANK" evidence="3">
    <location>
        <begin position="959"/>
        <end position="991"/>
    </location>
</feature>
<feature type="compositionally biased region" description="Basic and acidic residues" evidence="4">
    <location>
        <begin position="548"/>
        <end position="557"/>
    </location>
</feature>
<feature type="compositionally biased region" description="Low complexity" evidence="4">
    <location>
        <begin position="289"/>
        <end position="308"/>
    </location>
</feature>
<accession>A0ABM0JP43</accession>
<feature type="domain" description="Chromo" evidence="6">
    <location>
        <begin position="95"/>
        <end position="158"/>
    </location>
</feature>
<feature type="region of interest" description="Disordered" evidence="4">
    <location>
        <begin position="449"/>
        <end position="519"/>
    </location>
</feature>
<dbReference type="PROSITE" id="PS50088">
    <property type="entry name" value="ANK_REPEAT"/>
    <property type="match status" value="2"/>
</dbReference>
<feature type="compositionally biased region" description="Polar residues" evidence="4">
    <location>
        <begin position="759"/>
        <end position="783"/>
    </location>
</feature>
<feature type="compositionally biased region" description="Low complexity" evidence="4">
    <location>
        <begin position="250"/>
        <end position="263"/>
    </location>
</feature>
<feature type="region of interest" description="Disordered" evidence="4">
    <location>
        <begin position="148"/>
        <end position="174"/>
    </location>
</feature>
<keyword evidence="2 3" id="KW-0040">ANK repeat</keyword>
<dbReference type="Pfam" id="PF12796">
    <property type="entry name" value="Ank_2"/>
    <property type="match status" value="1"/>
</dbReference>
<evidence type="ECO:0000256" key="4">
    <source>
        <dbReference type="SAM" id="MobiDB-lite"/>
    </source>
</evidence>
<dbReference type="InterPro" id="IPR000953">
    <property type="entry name" value="Chromo/chromo_shadow_dom"/>
</dbReference>
<reference evidence="8" key="1">
    <citation type="submission" date="2025-08" db="UniProtKB">
        <authorList>
            <consortium name="RefSeq"/>
        </authorList>
    </citation>
    <scope>IDENTIFICATION</scope>
</reference>
<feature type="compositionally biased region" description="Polar residues" evidence="4">
    <location>
        <begin position="470"/>
        <end position="518"/>
    </location>
</feature>
<evidence type="ECO:0000256" key="1">
    <source>
        <dbReference type="ARBA" id="ARBA00022737"/>
    </source>
</evidence>
<dbReference type="Gene3D" id="2.40.50.40">
    <property type="match status" value="1"/>
</dbReference>
<proteinExistence type="predicted"/>
<feature type="compositionally biased region" description="Acidic residues" evidence="4">
    <location>
        <begin position="58"/>
        <end position="72"/>
    </location>
</feature>
<keyword evidence="1" id="KW-0677">Repeat</keyword>
<feature type="region of interest" description="Disordered" evidence="4">
    <location>
        <begin position="237"/>
        <end position="371"/>
    </location>
</feature>
<feature type="compositionally biased region" description="Low complexity" evidence="4">
    <location>
        <begin position="604"/>
        <end position="632"/>
    </location>
</feature>
<feature type="region of interest" description="Disordered" evidence="4">
    <location>
        <begin position="690"/>
        <end position="729"/>
    </location>
</feature>
<feature type="repeat" description="ANK" evidence="3">
    <location>
        <begin position="926"/>
        <end position="958"/>
    </location>
</feature>
<dbReference type="CDD" id="cd00024">
    <property type="entry name" value="CD_CSD"/>
    <property type="match status" value="1"/>
</dbReference>
<evidence type="ECO:0000256" key="3">
    <source>
        <dbReference type="PROSITE-ProRule" id="PRU00023"/>
    </source>
</evidence>
<dbReference type="PANTHER" id="PTHR24198:SF165">
    <property type="entry name" value="ANKYRIN REPEAT-CONTAINING PROTEIN-RELATED"/>
    <property type="match status" value="1"/>
</dbReference>
<evidence type="ECO:0000259" key="6">
    <source>
        <dbReference type="PROSITE" id="PS50013"/>
    </source>
</evidence>
<sequence>MKHLYYSIKLKILLLLLPQLVEPASPIGRSDFNDNTAEADDDIEVLEGPEVEIGSYEASDDEKLDDMDDSSDVNDSAQIPDPLQFSLFNEGSDIFEVEKIIAGPLRRREHLGKVCYKVRWKGYGPEADTWQPKADLVYVQDMIEEYRKEKSQQSKLKKRKTSPATNSKENGLEVEAKRMNMASKLPSQDSDDSDSERSWHPDYGYMKDTFWKDLELGRHTNNTEFFEGDMYSKVKGSRRAAHAEAVANIQKQQQQQQQQAQAKTSTPTSRPKISASKSSGKTHVQRGMSKSPRYSSSSSSKSPSLSPKAGKATAPKSRKRSSNPFSARGYMSSKRSRRSKEVKGSPGSTSEGKRSSVTSETVGIVTMSDAGRDVLKMNTSSEDSSDLAQVEDDVNEVFRKPEGVKTTVSSETMLATSSETTSAVAIGNLELEEDVIKPEALFSLETDNVFQPPVSNSEDRTEIACRSRDTSQASRSLTVGASSGQSFNSSIPDSTSDNNSDIQKSTLNARAETSASVESTHKDVCLWGGACNRSDCRANRRWNNKNGSGDEDKDKNNENTSSPIAHPSSSQPSTTSSGESASSSHSSSSLETESPQKPRHRESGSSITSSPQFSPSPVKRSSSSCTSADSPSYRVVGEQQQSLLSSRSYSSDSSFDESVGPALSRDVVSNSFGRMDALAERMHMDTLASSSLTRGSSLSNVNSSVATSERSSASHGSAGTRRAADTGERPGLFSNSFSFLTRGHSTGLDTELLTSSDILSHHSSPGKENTANIDRNQSSSSMCVHSARVERPMEISNMDTVSSSSSVFSQPPPGIGISRARAQDSQDSWSSRKRTGDGSQPLEKIPSPNSRRGADLDRRISTLTCDELEDFPEQGDDCYGSNKVTGFVTNADLLQAVNLGKAEVVKRAIQHLASGHRLDFEQPDNNGVTLLMKAVQKGNLAVVEMLLENGANVNAQQVSGMTALMMAAEQNGVCLVTLLLKHGANSSLYTVGSDCAETALMKAIKRQHREVVNLMLRVGVNISAPSCNSISALQLAIERRNPQIEGLVRAHTDRLTAAFESRVLSTLEDTAQLMEQLFPLQCFPLREAQEFVVKFNSNIQPVPSGEGFLLFIAHTKINDKGVRCRFHGSCPIASVSLNGVVQSPLTKEVNFVTSCHPIVSGCNTLVITKLPEYTSKAKLLVCAYRAKLIC</sequence>
<feature type="compositionally biased region" description="Polar residues" evidence="4">
    <location>
        <begin position="406"/>
        <end position="421"/>
    </location>
</feature>
<dbReference type="Proteomes" id="UP000694888">
    <property type="component" value="Unplaced"/>
</dbReference>
<evidence type="ECO:0000256" key="5">
    <source>
        <dbReference type="SAM" id="SignalP"/>
    </source>
</evidence>